<keyword evidence="10" id="KW-1185">Reference proteome</keyword>
<protein>
    <submittedName>
        <fullName evidence="9">MFS transporter</fullName>
    </submittedName>
</protein>
<dbReference type="InterPro" id="IPR011701">
    <property type="entry name" value="MFS"/>
</dbReference>
<evidence type="ECO:0000259" key="8">
    <source>
        <dbReference type="PROSITE" id="PS50850"/>
    </source>
</evidence>
<dbReference type="PANTHER" id="PTHR23513">
    <property type="entry name" value="INTEGRAL MEMBRANE EFFLUX PROTEIN-RELATED"/>
    <property type="match status" value="1"/>
</dbReference>
<dbReference type="Pfam" id="PF07690">
    <property type="entry name" value="MFS_1"/>
    <property type="match status" value="1"/>
</dbReference>
<evidence type="ECO:0000256" key="3">
    <source>
        <dbReference type="ARBA" id="ARBA00022692"/>
    </source>
</evidence>
<evidence type="ECO:0000256" key="6">
    <source>
        <dbReference type="SAM" id="MobiDB-lite"/>
    </source>
</evidence>
<feature type="transmembrane region" description="Helical" evidence="7">
    <location>
        <begin position="365"/>
        <end position="385"/>
    </location>
</feature>
<evidence type="ECO:0000313" key="10">
    <source>
        <dbReference type="Proteomes" id="UP001241926"/>
    </source>
</evidence>
<dbReference type="EMBL" id="JASJUS010000094">
    <property type="protein sequence ID" value="MDL2082217.1"/>
    <property type="molecule type" value="Genomic_DNA"/>
</dbReference>
<dbReference type="Gene3D" id="1.20.1250.20">
    <property type="entry name" value="MFS general substrate transporter like domains"/>
    <property type="match status" value="1"/>
</dbReference>
<dbReference type="InterPro" id="IPR020846">
    <property type="entry name" value="MFS_dom"/>
</dbReference>
<comment type="subcellular location">
    <subcellularLocation>
        <location evidence="1">Cell membrane</location>
        <topology evidence="1">Multi-pass membrane protein</topology>
    </subcellularLocation>
</comment>
<keyword evidence="5 7" id="KW-0472">Membrane</keyword>
<dbReference type="RefSeq" id="WP_285437284.1">
    <property type="nucleotide sequence ID" value="NZ_JASJUS010000094.1"/>
</dbReference>
<feature type="transmembrane region" description="Helical" evidence="7">
    <location>
        <begin position="64"/>
        <end position="83"/>
    </location>
</feature>
<evidence type="ECO:0000256" key="2">
    <source>
        <dbReference type="ARBA" id="ARBA00022475"/>
    </source>
</evidence>
<feature type="compositionally biased region" description="Basic and acidic residues" evidence="6">
    <location>
        <begin position="1"/>
        <end position="14"/>
    </location>
</feature>
<dbReference type="InterPro" id="IPR036259">
    <property type="entry name" value="MFS_trans_sf"/>
</dbReference>
<feature type="transmembrane region" description="Helical" evidence="7">
    <location>
        <begin position="179"/>
        <end position="206"/>
    </location>
</feature>
<feature type="transmembrane region" description="Helical" evidence="7">
    <location>
        <begin position="332"/>
        <end position="353"/>
    </location>
</feature>
<feature type="domain" description="Major facilitator superfamily (MFS) profile" evidence="8">
    <location>
        <begin position="29"/>
        <end position="419"/>
    </location>
</feature>
<sequence length="428" mass="44928">MSNRSADSRHDTVQERPAAPNVPLRRNRGFQLLWAGSVFAFLGKEIAELAYPLVVLAVTGSPGWAGAFGGVQIFTSLLCGMPAGELADRYDRRRLLLCVEAARALATGSVVVAFLLDAVSLPHLLAVAVVVGAVQPLGGSTRMLLVRSLVPPRQLTAALTQEEVRSHAAATSGPPLGGALYAVAQVVPFVVTACSFAASLVLTLFVRPPAEAPHAPMRAAEREPLLSRMTVGLRALWGHPTLRTGMLFAAAMNTVTAPVILSVVVHLREQGLTSTAIGFTTMALAVGGLAGTVLVAPLHKLLAPGVLMLWLGGTAALLIGSLAAPWGRWWPALALFLLGLGGPSMRVLVDILIFRQVPDEQRGRAGAACMTVFGAGASLGVFLAGQLLEHFSAAVTVLVLASVLAAAWCVGLRTRELRRAKWPEEQEA</sequence>
<feature type="transmembrane region" description="Helical" evidence="7">
    <location>
        <begin position="276"/>
        <end position="295"/>
    </location>
</feature>
<evidence type="ECO:0000256" key="7">
    <source>
        <dbReference type="SAM" id="Phobius"/>
    </source>
</evidence>
<reference evidence="9 10" key="1">
    <citation type="submission" date="2023-05" db="EMBL/GenBank/DDBJ databases">
        <title>Streptomyces fuscus sp. nov., a brown-black pigment producing actinomyces isolated from dry sand of Sea duck farm.</title>
        <authorList>
            <person name="Xie J."/>
            <person name="Shen N."/>
        </authorList>
    </citation>
    <scope>NUCLEOTIDE SEQUENCE [LARGE SCALE GENOMIC DNA]</scope>
    <source>
        <strain evidence="9 10">GXMU-J15</strain>
    </source>
</reference>
<dbReference type="Proteomes" id="UP001241926">
    <property type="component" value="Unassembled WGS sequence"/>
</dbReference>
<proteinExistence type="predicted"/>
<keyword evidence="3 7" id="KW-0812">Transmembrane</keyword>
<gene>
    <name evidence="9" type="ORF">QNN03_38020</name>
</gene>
<comment type="caution">
    <text evidence="9">The sequence shown here is derived from an EMBL/GenBank/DDBJ whole genome shotgun (WGS) entry which is preliminary data.</text>
</comment>
<accession>A0ABT7JEL8</accession>
<evidence type="ECO:0000256" key="4">
    <source>
        <dbReference type="ARBA" id="ARBA00022989"/>
    </source>
</evidence>
<organism evidence="9 10">
    <name type="scientific">Streptomyces fuscus</name>
    <dbReference type="NCBI Taxonomy" id="3048495"/>
    <lineage>
        <taxon>Bacteria</taxon>
        <taxon>Bacillati</taxon>
        <taxon>Actinomycetota</taxon>
        <taxon>Actinomycetes</taxon>
        <taxon>Kitasatosporales</taxon>
        <taxon>Streptomycetaceae</taxon>
        <taxon>Streptomyces</taxon>
    </lineage>
</organism>
<keyword evidence="4 7" id="KW-1133">Transmembrane helix</keyword>
<feature type="transmembrane region" description="Helical" evidence="7">
    <location>
        <begin position="391"/>
        <end position="412"/>
    </location>
</feature>
<feature type="transmembrane region" description="Helical" evidence="7">
    <location>
        <begin position="32"/>
        <end position="58"/>
    </location>
</feature>
<keyword evidence="2" id="KW-1003">Cell membrane</keyword>
<feature type="transmembrane region" description="Helical" evidence="7">
    <location>
        <begin position="307"/>
        <end position="326"/>
    </location>
</feature>
<dbReference type="SUPFAM" id="SSF103473">
    <property type="entry name" value="MFS general substrate transporter"/>
    <property type="match status" value="1"/>
</dbReference>
<dbReference type="PROSITE" id="PS50850">
    <property type="entry name" value="MFS"/>
    <property type="match status" value="1"/>
</dbReference>
<name>A0ABT7JEL8_9ACTN</name>
<evidence type="ECO:0000256" key="1">
    <source>
        <dbReference type="ARBA" id="ARBA00004651"/>
    </source>
</evidence>
<dbReference type="PANTHER" id="PTHR23513:SF6">
    <property type="entry name" value="MAJOR FACILITATOR SUPERFAMILY ASSOCIATED DOMAIN-CONTAINING PROTEIN"/>
    <property type="match status" value="1"/>
</dbReference>
<evidence type="ECO:0000256" key="5">
    <source>
        <dbReference type="ARBA" id="ARBA00023136"/>
    </source>
</evidence>
<feature type="region of interest" description="Disordered" evidence="6">
    <location>
        <begin position="1"/>
        <end position="20"/>
    </location>
</feature>
<evidence type="ECO:0000313" key="9">
    <source>
        <dbReference type="EMBL" id="MDL2082217.1"/>
    </source>
</evidence>
<dbReference type="CDD" id="cd06173">
    <property type="entry name" value="MFS_MefA_like"/>
    <property type="match status" value="1"/>
</dbReference>
<feature type="transmembrane region" description="Helical" evidence="7">
    <location>
        <begin position="244"/>
        <end position="264"/>
    </location>
</feature>